<sequence length="460" mass="50301">MESPRSGRAQRVCGTCRTRKRGCDKRLPRCGFCFSRGYAYACDYTEALVPDASSTAGLPYNGPRKLIGSLSLDSTVKAQVDSIFKAMDLTPQMVEQRYFRDFHPSLPIIAPQTSPCRIHHGLERAPADAAILVLAMLLVSHQLPTADSLYSALRKLVVSVQDSRGASIAVVQAQLLIGGFEHAHGWVEKSYVSVGVCASLARILRINVNRTGGFSADSTHKGLADQEAWNLWWGIIVLESVVLSELPHVLARSIAEDLEEGVSLPSDLVELPGTPTWSPSRDAMFHSPAENVSRFGRQVQAVLLLSRAVRLSRRPLEPDGSLSRLKALDKQTKVFIGLLLKEGIQASNSREGALPIAVRSLFVLHEDFVENSRPLLSADDIDWSWATLDTVVTMLIDAAYDHMRESACPHALLLCCAANLRSSSKHMSRYNVGGSKDLDAGVLRDLEVVVSAVRRCGTHV</sequence>
<dbReference type="PROSITE" id="PS50048">
    <property type="entry name" value="ZN2_CY6_FUNGAL_2"/>
    <property type="match status" value="1"/>
</dbReference>
<keyword evidence="9" id="KW-1185">Reference proteome</keyword>
<keyword evidence="3" id="KW-0805">Transcription regulation</keyword>
<dbReference type="AlphaFoldDB" id="A0A0D2E8T0"/>
<dbReference type="PANTHER" id="PTHR47338">
    <property type="entry name" value="ZN(II)2CYS6 TRANSCRIPTION FACTOR (EUROFUNG)-RELATED"/>
    <property type="match status" value="1"/>
</dbReference>
<keyword evidence="5" id="KW-0804">Transcription</keyword>
<dbReference type="GO" id="GO:0000981">
    <property type="term" value="F:DNA-binding transcription factor activity, RNA polymerase II-specific"/>
    <property type="evidence" value="ECO:0007669"/>
    <property type="project" value="InterPro"/>
</dbReference>
<dbReference type="GO" id="GO:0003677">
    <property type="term" value="F:DNA binding"/>
    <property type="evidence" value="ECO:0007669"/>
    <property type="project" value="UniProtKB-KW"/>
</dbReference>
<dbReference type="PANTHER" id="PTHR47338:SF20">
    <property type="entry name" value="ZN(II)2CYS6 TRANSCRIPTION FACTOR (EUROFUNG)"/>
    <property type="match status" value="1"/>
</dbReference>
<dbReference type="Gene3D" id="4.10.240.10">
    <property type="entry name" value="Zn(2)-C6 fungal-type DNA-binding domain"/>
    <property type="match status" value="1"/>
</dbReference>
<keyword evidence="2" id="KW-0479">Metal-binding</keyword>
<dbReference type="SUPFAM" id="SSF57701">
    <property type="entry name" value="Zn2/Cys6 DNA-binding domain"/>
    <property type="match status" value="1"/>
</dbReference>
<dbReference type="InterPro" id="IPR050815">
    <property type="entry name" value="TF_fung"/>
</dbReference>
<dbReference type="RefSeq" id="XP_013312412.1">
    <property type="nucleotide sequence ID" value="XM_013456958.1"/>
</dbReference>
<dbReference type="CDD" id="cd00067">
    <property type="entry name" value="GAL4"/>
    <property type="match status" value="1"/>
</dbReference>
<reference evidence="8 9" key="1">
    <citation type="submission" date="2015-01" db="EMBL/GenBank/DDBJ databases">
        <title>The Genome Sequence of Exophiala xenobiotica CBS118157.</title>
        <authorList>
            <consortium name="The Broad Institute Genomics Platform"/>
            <person name="Cuomo C."/>
            <person name="de Hoog S."/>
            <person name="Gorbushina A."/>
            <person name="Stielow B."/>
            <person name="Teixiera M."/>
            <person name="Abouelleil A."/>
            <person name="Chapman S.B."/>
            <person name="Priest M."/>
            <person name="Young S.K."/>
            <person name="Wortman J."/>
            <person name="Nusbaum C."/>
            <person name="Birren B."/>
        </authorList>
    </citation>
    <scope>NUCLEOTIDE SEQUENCE [LARGE SCALE GENOMIC DNA]</scope>
    <source>
        <strain evidence="8 9">CBS 118157</strain>
    </source>
</reference>
<dbReference type="InterPro" id="IPR001138">
    <property type="entry name" value="Zn2Cys6_DnaBD"/>
</dbReference>
<name>A0A0D2E8T0_9EURO</name>
<dbReference type="STRING" id="348802.A0A0D2E8T0"/>
<dbReference type="SMART" id="SM00066">
    <property type="entry name" value="GAL4"/>
    <property type="match status" value="1"/>
</dbReference>
<keyword evidence="4" id="KW-0238">DNA-binding</keyword>
<dbReference type="Proteomes" id="UP000054342">
    <property type="component" value="Unassembled WGS sequence"/>
</dbReference>
<evidence type="ECO:0000256" key="2">
    <source>
        <dbReference type="ARBA" id="ARBA00022723"/>
    </source>
</evidence>
<evidence type="ECO:0000313" key="9">
    <source>
        <dbReference type="Proteomes" id="UP000054342"/>
    </source>
</evidence>
<comment type="subcellular location">
    <subcellularLocation>
        <location evidence="1">Nucleus</location>
    </subcellularLocation>
</comment>
<evidence type="ECO:0000256" key="3">
    <source>
        <dbReference type="ARBA" id="ARBA00023015"/>
    </source>
</evidence>
<evidence type="ECO:0000259" key="7">
    <source>
        <dbReference type="PROSITE" id="PS50048"/>
    </source>
</evidence>
<evidence type="ECO:0000256" key="4">
    <source>
        <dbReference type="ARBA" id="ARBA00023125"/>
    </source>
</evidence>
<evidence type="ECO:0000256" key="5">
    <source>
        <dbReference type="ARBA" id="ARBA00023163"/>
    </source>
</evidence>
<dbReference type="GO" id="GO:0005634">
    <property type="term" value="C:nucleus"/>
    <property type="evidence" value="ECO:0007669"/>
    <property type="project" value="UniProtKB-SubCell"/>
</dbReference>
<gene>
    <name evidence="8" type="ORF">PV05_10513</name>
</gene>
<proteinExistence type="predicted"/>
<dbReference type="OrthoDB" id="4145260at2759"/>
<dbReference type="HOGENOM" id="CLU_023880_4_0_1"/>
<feature type="domain" description="Zn(2)-C6 fungal-type" evidence="7">
    <location>
        <begin position="12"/>
        <end position="44"/>
    </location>
</feature>
<evidence type="ECO:0000256" key="6">
    <source>
        <dbReference type="ARBA" id="ARBA00023242"/>
    </source>
</evidence>
<dbReference type="CDD" id="cd12148">
    <property type="entry name" value="fungal_TF_MHR"/>
    <property type="match status" value="1"/>
</dbReference>
<dbReference type="InterPro" id="IPR036864">
    <property type="entry name" value="Zn2-C6_fun-type_DNA-bd_sf"/>
</dbReference>
<keyword evidence="6" id="KW-0539">Nucleus</keyword>
<dbReference type="GeneID" id="25332421"/>
<dbReference type="EMBL" id="KN847322">
    <property type="protein sequence ID" value="KIW51828.1"/>
    <property type="molecule type" value="Genomic_DNA"/>
</dbReference>
<organism evidence="8 9">
    <name type="scientific">Exophiala xenobiotica</name>
    <dbReference type="NCBI Taxonomy" id="348802"/>
    <lineage>
        <taxon>Eukaryota</taxon>
        <taxon>Fungi</taxon>
        <taxon>Dikarya</taxon>
        <taxon>Ascomycota</taxon>
        <taxon>Pezizomycotina</taxon>
        <taxon>Eurotiomycetes</taxon>
        <taxon>Chaetothyriomycetidae</taxon>
        <taxon>Chaetothyriales</taxon>
        <taxon>Herpotrichiellaceae</taxon>
        <taxon>Exophiala</taxon>
    </lineage>
</organism>
<dbReference type="PROSITE" id="PS00463">
    <property type="entry name" value="ZN2_CY6_FUNGAL_1"/>
    <property type="match status" value="1"/>
</dbReference>
<accession>A0A0D2E8T0</accession>
<protein>
    <recommendedName>
        <fullName evidence="7">Zn(2)-C6 fungal-type domain-containing protein</fullName>
    </recommendedName>
</protein>
<evidence type="ECO:0000313" key="8">
    <source>
        <dbReference type="EMBL" id="KIW51828.1"/>
    </source>
</evidence>
<dbReference type="Pfam" id="PF00172">
    <property type="entry name" value="Zn_clus"/>
    <property type="match status" value="1"/>
</dbReference>
<dbReference type="GO" id="GO:0008270">
    <property type="term" value="F:zinc ion binding"/>
    <property type="evidence" value="ECO:0007669"/>
    <property type="project" value="InterPro"/>
</dbReference>
<evidence type="ECO:0000256" key="1">
    <source>
        <dbReference type="ARBA" id="ARBA00004123"/>
    </source>
</evidence>